<evidence type="ECO:0000259" key="3">
    <source>
        <dbReference type="PROSITE" id="PS00774"/>
    </source>
</evidence>
<dbReference type="AlphaFoldDB" id="A0A5J4NNA6"/>
<dbReference type="EMBL" id="QNGE01001840">
    <property type="protein sequence ID" value="KAA3676720.1"/>
    <property type="molecule type" value="Genomic_DNA"/>
</dbReference>
<dbReference type="GO" id="GO:0004568">
    <property type="term" value="F:chitinase activity"/>
    <property type="evidence" value="ECO:0007669"/>
    <property type="project" value="InterPro"/>
</dbReference>
<dbReference type="GO" id="GO:0006032">
    <property type="term" value="P:chitin catabolic process"/>
    <property type="evidence" value="ECO:0007669"/>
    <property type="project" value="InterPro"/>
</dbReference>
<dbReference type="InterPro" id="IPR023346">
    <property type="entry name" value="Lysozyme-like_dom_sf"/>
</dbReference>
<keyword evidence="5" id="KW-1185">Reference proteome</keyword>
<proteinExistence type="predicted"/>
<keyword evidence="1" id="KW-0611">Plant defense</keyword>
<dbReference type="Gene3D" id="3.30.20.10">
    <property type="entry name" value="Endochitinase, domain 2"/>
    <property type="match status" value="1"/>
</dbReference>
<accession>A0A5J4NNA6</accession>
<evidence type="ECO:0000256" key="1">
    <source>
        <dbReference type="ARBA" id="ARBA00022821"/>
    </source>
</evidence>
<dbReference type="InterPro" id="IPR000726">
    <property type="entry name" value="Glyco_hydro_19_cat"/>
</dbReference>
<feature type="domain" description="Glycoside hydrolase family 19 catalytic" evidence="3">
    <location>
        <begin position="188"/>
        <end position="198"/>
    </location>
</feature>
<dbReference type="Gene3D" id="1.10.530.10">
    <property type="match status" value="1"/>
</dbReference>
<reference evidence="4 5" key="1">
    <citation type="journal article" date="2019" name="Gigascience">
        <title>Whole-genome sequence of the oriental lung fluke Paragonimus westermani.</title>
        <authorList>
            <person name="Oey H."/>
            <person name="Zakrzewski M."/>
            <person name="Narain K."/>
            <person name="Devi K.R."/>
            <person name="Agatsuma T."/>
            <person name="Nawaratna S."/>
            <person name="Gobert G.N."/>
            <person name="Jones M.K."/>
            <person name="Ragan M.A."/>
            <person name="McManus D.P."/>
            <person name="Krause L."/>
        </authorList>
    </citation>
    <scope>NUCLEOTIDE SEQUENCE [LARGE SCALE GENOMIC DNA]</scope>
    <source>
        <strain evidence="4 5">IND2009</strain>
    </source>
</reference>
<dbReference type="PANTHER" id="PTHR22595:SF79">
    <property type="entry name" value="CHITINASE 12"/>
    <property type="match status" value="1"/>
</dbReference>
<dbReference type="SUPFAM" id="SSF53955">
    <property type="entry name" value="Lysozyme-like"/>
    <property type="match status" value="1"/>
</dbReference>
<dbReference type="PROSITE" id="PS00774">
    <property type="entry name" value="CHITINASE_19_2"/>
    <property type="match status" value="1"/>
</dbReference>
<organism evidence="4 5">
    <name type="scientific">Paragonimus westermani</name>
    <dbReference type="NCBI Taxonomy" id="34504"/>
    <lineage>
        <taxon>Eukaryota</taxon>
        <taxon>Metazoa</taxon>
        <taxon>Spiralia</taxon>
        <taxon>Lophotrochozoa</taxon>
        <taxon>Platyhelminthes</taxon>
        <taxon>Trematoda</taxon>
        <taxon>Digenea</taxon>
        <taxon>Plagiorchiida</taxon>
        <taxon>Troglotremata</taxon>
        <taxon>Troglotrematidae</taxon>
        <taxon>Paragonimus</taxon>
    </lineage>
</organism>
<keyword evidence="2" id="KW-1015">Disulfide bond</keyword>
<dbReference type="PANTHER" id="PTHR22595">
    <property type="entry name" value="CHITINASE-RELATED"/>
    <property type="match status" value="1"/>
</dbReference>
<evidence type="ECO:0000256" key="2">
    <source>
        <dbReference type="ARBA" id="ARBA00023157"/>
    </source>
</evidence>
<evidence type="ECO:0000313" key="5">
    <source>
        <dbReference type="Proteomes" id="UP000324629"/>
    </source>
</evidence>
<sequence>MITPQEWEELFPERWGIGQRWRMEYYNTPFYNPSMETDYYSYDNFSRAVRRARELGLDRFLDEPGTTPEERLRERTGFVATIAHQTSNGVDGLYYREMLSHERYVCGKIDLFHNVRHRTDFITSSRPSYYPEACHNAGELRFPQQSYHGRGAIQLTGAYNYGLFSEFVFGNPDKLLQNPDLLLTDGCLGFLSAIWYWMTDMGKRPSAHRAIYRHMKHTISWGFGHTIVHVTDGAEADACEGGPTDKDRSVTARVCRYRAYAQRFGIRIGLNGEQLDTRGLS</sequence>
<dbReference type="GO" id="GO:0016998">
    <property type="term" value="P:cell wall macromolecule catabolic process"/>
    <property type="evidence" value="ECO:0007669"/>
    <property type="project" value="InterPro"/>
</dbReference>
<dbReference type="Pfam" id="PF00182">
    <property type="entry name" value="Glyco_hydro_19"/>
    <property type="match status" value="1"/>
</dbReference>
<name>A0A5J4NNA6_9TREM</name>
<dbReference type="Proteomes" id="UP000324629">
    <property type="component" value="Unassembled WGS sequence"/>
</dbReference>
<evidence type="ECO:0000313" key="4">
    <source>
        <dbReference type="EMBL" id="KAA3676720.1"/>
    </source>
</evidence>
<gene>
    <name evidence="4" type="ORF">DEA37_0001709</name>
</gene>
<dbReference type="CDD" id="cd00325">
    <property type="entry name" value="chitinase_GH19"/>
    <property type="match status" value="1"/>
</dbReference>
<dbReference type="GO" id="GO:0050832">
    <property type="term" value="P:defense response to fungus"/>
    <property type="evidence" value="ECO:0007669"/>
    <property type="project" value="TreeGrafter"/>
</dbReference>
<protein>
    <recommendedName>
        <fullName evidence="3">Glycoside hydrolase family 19 catalytic domain-containing protein</fullName>
    </recommendedName>
</protein>
<comment type="caution">
    <text evidence="4">The sequence shown here is derived from an EMBL/GenBank/DDBJ whole genome shotgun (WGS) entry which is preliminary data.</text>
</comment>